<feature type="compositionally biased region" description="Pro residues" evidence="12">
    <location>
        <begin position="260"/>
        <end position="275"/>
    </location>
</feature>
<dbReference type="GO" id="GO:0010494">
    <property type="term" value="C:cytoplasmic stress granule"/>
    <property type="evidence" value="ECO:0007669"/>
    <property type="project" value="UniProtKB-SubCell"/>
</dbReference>
<dbReference type="SMART" id="SM00360">
    <property type="entry name" value="RRM"/>
    <property type="match status" value="1"/>
</dbReference>
<feature type="compositionally biased region" description="Basic and acidic residues" evidence="12">
    <location>
        <begin position="241"/>
        <end position="259"/>
    </location>
</feature>
<sequence>MVMERPSPQLVGREFVRQYYTLLNQAPDYLHRFYGKNSTYVHGGLDANGQPAEAVIGQAEIHKKVMSLGFRDCHTKIRHVDALASLGDGVVVQVMGELSNAGQPMRRFMQTFVLAPEGSVPNKFYVHNDMFRYQDEVFLDSDTEAAEESGEEVEEGEEEQEIIQPEPPAPAPFIQDTTPPSSTEVVEQEELTSHLEAAPGGGIAGPGAEPESTGGVEGNGDVEGGSPEEDERVPDGLDTDGTGHWRDETEGTTPEKPEAKPPSPCQPVEPPPAPHKPPETNSWASVTSKNLPPGGVGAPSGGVTPYVMKAPQTPLQPAAQPRVEVKTEQAGTGPVPLLSRGRGGGPPRDRTGGPPRTPRPEGGDGNQEFEPRRPTTARYPDSQQIFVGNLPHDIEEAELRDFFMTFGHVVDLRINTKSSGSGSKLPNFGFVIFQEPDAVQSVLASKPVLLRGEVRLNVEEKKSRVARDGEWRSLEGRRGGGGGGGPGGARGGGGPGGLGPRGGGGPREGWGGASPRGGGAGAGGFFPRGGGRGGQGEPRFPAQRR</sequence>
<dbReference type="GO" id="GO:0005829">
    <property type="term" value="C:cytosol"/>
    <property type="evidence" value="ECO:0007669"/>
    <property type="project" value="TreeGrafter"/>
</dbReference>
<dbReference type="Proteomes" id="UP001318040">
    <property type="component" value="Chromosome 8"/>
</dbReference>
<feature type="domain" description="RRM" evidence="13">
    <location>
        <begin position="383"/>
        <end position="463"/>
    </location>
</feature>
<evidence type="ECO:0000313" key="15">
    <source>
        <dbReference type="Proteomes" id="UP001318040"/>
    </source>
</evidence>
<dbReference type="InterPro" id="IPR012677">
    <property type="entry name" value="Nucleotide-bd_a/b_plait_sf"/>
</dbReference>
<evidence type="ECO:0000313" key="16">
    <source>
        <dbReference type="RefSeq" id="XP_032806033.1"/>
    </source>
</evidence>
<organism evidence="15 16">
    <name type="scientific">Petromyzon marinus</name>
    <name type="common">Sea lamprey</name>
    <dbReference type="NCBI Taxonomy" id="7757"/>
    <lineage>
        <taxon>Eukaryota</taxon>
        <taxon>Metazoa</taxon>
        <taxon>Chordata</taxon>
        <taxon>Craniata</taxon>
        <taxon>Vertebrata</taxon>
        <taxon>Cyclostomata</taxon>
        <taxon>Hyperoartia</taxon>
        <taxon>Petromyzontiformes</taxon>
        <taxon>Petromyzontidae</taxon>
        <taxon>Petromyzon</taxon>
    </lineage>
</organism>
<accession>A0AAJ7WRH5</accession>
<dbReference type="PROSITE" id="PS50102">
    <property type="entry name" value="RRM"/>
    <property type="match status" value="1"/>
</dbReference>
<feature type="compositionally biased region" description="Polar residues" evidence="12">
    <location>
        <begin position="279"/>
        <end position="290"/>
    </location>
</feature>
<proteinExistence type="predicted"/>
<dbReference type="PANTHER" id="PTHR10693">
    <property type="entry name" value="RAS GTPASE-ACTIVATING PROTEIN-BINDING PROTEIN"/>
    <property type="match status" value="1"/>
</dbReference>
<dbReference type="AlphaFoldDB" id="A0AAJ7WRH5"/>
<dbReference type="InterPro" id="IPR000504">
    <property type="entry name" value="RRM_dom"/>
</dbReference>
<feature type="domain" description="NTF2" evidence="14">
    <location>
        <begin position="11"/>
        <end position="133"/>
    </location>
</feature>
<evidence type="ECO:0000256" key="10">
    <source>
        <dbReference type="ARBA" id="ARBA00022884"/>
    </source>
</evidence>
<keyword evidence="5" id="KW-1017">Isopeptide bond</keyword>
<dbReference type="KEGG" id="pmrn:116940369"/>
<gene>
    <name evidence="16" type="primary">G3BP2</name>
</gene>
<feature type="compositionally biased region" description="Acidic residues" evidence="12">
    <location>
        <begin position="142"/>
        <end position="161"/>
    </location>
</feature>
<dbReference type="RefSeq" id="XP_032806033.1">
    <property type="nucleotide sequence ID" value="XM_032950142.1"/>
</dbReference>
<dbReference type="InterPro" id="IPR039539">
    <property type="entry name" value="Ras_GTPase_bind_prot"/>
</dbReference>
<dbReference type="Pfam" id="PF00076">
    <property type="entry name" value="RRM_1"/>
    <property type="match status" value="1"/>
</dbReference>
<feature type="compositionally biased region" description="Polar residues" evidence="12">
    <location>
        <begin position="175"/>
        <end position="185"/>
    </location>
</feature>
<keyword evidence="8" id="KW-0832">Ubl conjugation</keyword>
<keyword evidence="6" id="KW-0597">Phosphoprotein</keyword>
<dbReference type="InterPro" id="IPR018222">
    <property type="entry name" value="Nuclear_transport_factor_2_euk"/>
</dbReference>
<keyword evidence="10 11" id="KW-0694">RNA-binding</keyword>
<evidence type="ECO:0000256" key="6">
    <source>
        <dbReference type="ARBA" id="ARBA00022553"/>
    </source>
</evidence>
<evidence type="ECO:0000256" key="3">
    <source>
        <dbReference type="ARBA" id="ARBA00022481"/>
    </source>
</evidence>
<dbReference type="PROSITE" id="PS50177">
    <property type="entry name" value="NTF2_DOMAIN"/>
    <property type="match status" value="1"/>
</dbReference>
<evidence type="ECO:0000256" key="4">
    <source>
        <dbReference type="ARBA" id="ARBA00022490"/>
    </source>
</evidence>
<evidence type="ECO:0000256" key="9">
    <source>
        <dbReference type="ARBA" id="ARBA00022859"/>
    </source>
</evidence>
<dbReference type="FunFam" id="3.10.450.50:FF:000002">
    <property type="entry name" value="Ras GTPase-activating protein-binding protein 2 isoform 1"/>
    <property type="match status" value="1"/>
</dbReference>
<dbReference type="Gene3D" id="3.30.70.330">
    <property type="match status" value="1"/>
</dbReference>
<keyword evidence="2" id="KW-0813">Transport</keyword>
<dbReference type="InterPro" id="IPR035979">
    <property type="entry name" value="RBD_domain_sf"/>
</dbReference>
<keyword evidence="15" id="KW-1185">Reference proteome</keyword>
<dbReference type="GO" id="GO:1990904">
    <property type="term" value="C:ribonucleoprotein complex"/>
    <property type="evidence" value="ECO:0007669"/>
    <property type="project" value="TreeGrafter"/>
</dbReference>
<dbReference type="InterPro" id="IPR032710">
    <property type="entry name" value="NTF2-like_dom_sf"/>
</dbReference>
<protein>
    <submittedName>
        <fullName evidence="16">Ras GTPase-activating protein-binding protein 2</fullName>
    </submittedName>
</protein>
<evidence type="ECO:0000259" key="13">
    <source>
        <dbReference type="PROSITE" id="PS50102"/>
    </source>
</evidence>
<dbReference type="GO" id="GO:0045087">
    <property type="term" value="P:innate immune response"/>
    <property type="evidence" value="ECO:0007669"/>
    <property type="project" value="UniProtKB-KW"/>
</dbReference>
<evidence type="ECO:0000259" key="14">
    <source>
        <dbReference type="PROSITE" id="PS50177"/>
    </source>
</evidence>
<keyword evidence="3" id="KW-0488">Methylation</keyword>
<feature type="region of interest" description="Disordered" evidence="12">
    <location>
        <begin position="461"/>
        <end position="545"/>
    </location>
</feature>
<evidence type="ECO:0000256" key="12">
    <source>
        <dbReference type="SAM" id="MobiDB-lite"/>
    </source>
</evidence>
<feature type="compositionally biased region" description="Gly residues" evidence="12">
    <location>
        <begin position="479"/>
        <end position="536"/>
    </location>
</feature>
<dbReference type="SUPFAM" id="SSF54427">
    <property type="entry name" value="NTF2-like"/>
    <property type="match status" value="1"/>
</dbReference>
<dbReference type="GO" id="GO:0003729">
    <property type="term" value="F:mRNA binding"/>
    <property type="evidence" value="ECO:0007669"/>
    <property type="project" value="TreeGrafter"/>
</dbReference>
<feature type="compositionally biased region" description="Low complexity" evidence="12">
    <location>
        <begin position="301"/>
        <end position="321"/>
    </location>
</feature>
<keyword evidence="9" id="KW-0391">Immunity</keyword>
<dbReference type="Pfam" id="PF02136">
    <property type="entry name" value="NTF2"/>
    <property type="match status" value="1"/>
</dbReference>
<keyword evidence="7" id="KW-0399">Innate immunity</keyword>
<feature type="region of interest" description="Disordered" evidence="12">
    <location>
        <begin position="142"/>
        <end position="381"/>
    </location>
</feature>
<evidence type="ECO:0000256" key="5">
    <source>
        <dbReference type="ARBA" id="ARBA00022499"/>
    </source>
</evidence>
<evidence type="ECO:0000256" key="8">
    <source>
        <dbReference type="ARBA" id="ARBA00022843"/>
    </source>
</evidence>
<dbReference type="SUPFAM" id="SSF54928">
    <property type="entry name" value="RNA-binding domain, RBD"/>
    <property type="match status" value="1"/>
</dbReference>
<feature type="compositionally biased region" description="Basic and acidic residues" evidence="12">
    <location>
        <begin position="461"/>
        <end position="478"/>
    </location>
</feature>
<dbReference type="Gene3D" id="3.10.450.50">
    <property type="match status" value="1"/>
</dbReference>
<reference evidence="16" key="1">
    <citation type="submission" date="2025-08" db="UniProtKB">
        <authorList>
            <consortium name="RefSeq"/>
        </authorList>
    </citation>
    <scope>IDENTIFICATION</scope>
    <source>
        <tissue evidence="16">Sperm</tissue>
    </source>
</reference>
<dbReference type="CTD" id="9908"/>
<evidence type="ECO:0000256" key="2">
    <source>
        <dbReference type="ARBA" id="ARBA00022448"/>
    </source>
</evidence>
<evidence type="ECO:0000256" key="1">
    <source>
        <dbReference type="ARBA" id="ARBA00004210"/>
    </source>
</evidence>
<dbReference type="CDD" id="cd00780">
    <property type="entry name" value="NTF2"/>
    <property type="match status" value="1"/>
</dbReference>
<evidence type="ECO:0000256" key="11">
    <source>
        <dbReference type="PROSITE-ProRule" id="PRU00176"/>
    </source>
</evidence>
<keyword evidence="4" id="KW-0963">Cytoplasm</keyword>
<comment type="subcellular location">
    <subcellularLocation>
        <location evidence="1">Cytoplasm</location>
        <location evidence="1">Stress granule</location>
    </subcellularLocation>
</comment>
<evidence type="ECO:0000256" key="7">
    <source>
        <dbReference type="ARBA" id="ARBA00022588"/>
    </source>
</evidence>
<name>A0AAJ7WRH5_PETMA</name>
<dbReference type="PANTHER" id="PTHR10693:SF20">
    <property type="entry name" value="AT27578P"/>
    <property type="match status" value="1"/>
</dbReference>
<dbReference type="InterPro" id="IPR002075">
    <property type="entry name" value="NTF2_dom"/>
</dbReference>